<keyword evidence="6" id="KW-1185">Reference proteome</keyword>
<evidence type="ECO:0000256" key="1">
    <source>
        <dbReference type="ARBA" id="ARBA00023015"/>
    </source>
</evidence>
<reference evidence="5" key="1">
    <citation type="submission" date="2023-05" db="EMBL/GenBank/DDBJ databases">
        <title>Nepenthes gracilis genome sequencing.</title>
        <authorList>
            <person name="Fukushima K."/>
        </authorList>
    </citation>
    <scope>NUCLEOTIDE SEQUENCE</scope>
    <source>
        <strain evidence="5">SING2019-196</strain>
    </source>
</reference>
<dbReference type="AlphaFoldDB" id="A0AAD3TKU4"/>
<evidence type="ECO:0000256" key="2">
    <source>
        <dbReference type="ARBA" id="ARBA00023163"/>
    </source>
</evidence>
<feature type="region of interest" description="SAW" evidence="3">
    <location>
        <begin position="662"/>
        <end position="737"/>
    </location>
</feature>
<feature type="compositionally biased region" description="Low complexity" evidence="4">
    <location>
        <begin position="178"/>
        <end position="195"/>
    </location>
</feature>
<dbReference type="Pfam" id="PF03514">
    <property type="entry name" value="GRAS"/>
    <property type="match status" value="1"/>
</dbReference>
<sequence>MNSQLDELYGSLQGFNLSDQRRSILSSQNLFDALKLEDLISNNNFGNPYLLRSNLNYCGMFASIGDKIEGNHHDDYDLSDGILNYISQVLMEEDVEEKIWIYQEAPALEATEKSLYEAIGEKYPPSQNHNLKIFNKNATKDCVSYQNSSSSSINFVGKSWIGYLSEYKSRNISGFPRSSNSNPSIQISCSSSNSPERVVDHSPSDSLASVISSSSTSVRMAEGLVDSPVISFRISEIFNDTKSLLQFNKGVEQAFNFHPNRSLYLTDRARDVAIKLENRHNYEYSTEVLMGKKHRQPEDSRFEEGRGSKQSAVFNEAVLRSEEFDMVLLDTLKDDLNRTVLIGQSKKSSSEKGRDKKVGKKILVDLPSLLSLCAQAVAANDQRSANELLKKIRQHSSPLGDGNQRMAHYFANGLEARLAGVGTPIYTFIIYGPTPAADMLRAYHLFLTACPYEKISSFFATRTIMNVAEKSTKVHIIDFGIVYGFQWPSLIQRLSLRSGGPPKLRITGIDSPQPGFRPAKRVEETGCRLANYAKSFDVPFEFNAIAKKWETISVEDLKIDSDEVLIVNCKFRLKYLHDETVIARSPRNRVLNLIRKINPEAFIIGVVNGAYNAPFFLTRFREAMFHFSTLFDMLEANVPREIKERLLLEQEIFGRQAMNAIACEGFERIERPETYKQWHVRNERAGFRQLPLNREIVDTAKDWVRSFYHQDFVISEDDQWLLQGWKGRIVSINGVYCISYIDHKEDQHEFRILMIFLKVGPGSPTVGSRYPDVGSTFGSSVMIRFAHLAHQSNGSSPTVAFPCSTVEASASVAQFTLSRASIAGQPALAPDQSIVPSWSTMPSGISDSQSVHCDEGVAILRSLIDKAMLMVLESQRLASSIGDVESLWEKLARSLVVIEQLGLESTF</sequence>
<feature type="region of interest" description="Disordered" evidence="4">
    <location>
        <begin position="175"/>
        <end position="203"/>
    </location>
</feature>
<dbReference type="PANTHER" id="PTHR31636">
    <property type="entry name" value="OSJNBA0084A10.13 PROTEIN-RELATED"/>
    <property type="match status" value="1"/>
</dbReference>
<accession>A0AAD3TKU4</accession>
<evidence type="ECO:0000313" key="6">
    <source>
        <dbReference type="Proteomes" id="UP001279734"/>
    </source>
</evidence>
<keyword evidence="1" id="KW-0805">Transcription regulation</keyword>
<comment type="caution">
    <text evidence="3">Lacks conserved residue(s) required for the propagation of feature annotation.</text>
</comment>
<feature type="region of interest" description="Leucine repeat II (LRII)" evidence="3">
    <location>
        <begin position="524"/>
        <end position="556"/>
    </location>
</feature>
<feature type="region of interest" description="Leucine repeat I (LRI)" evidence="3">
    <location>
        <begin position="364"/>
        <end position="424"/>
    </location>
</feature>
<evidence type="ECO:0000256" key="4">
    <source>
        <dbReference type="SAM" id="MobiDB-lite"/>
    </source>
</evidence>
<dbReference type="EMBL" id="BSYO01000038">
    <property type="protein sequence ID" value="GMH30587.1"/>
    <property type="molecule type" value="Genomic_DNA"/>
</dbReference>
<evidence type="ECO:0000256" key="3">
    <source>
        <dbReference type="PROSITE-ProRule" id="PRU01191"/>
    </source>
</evidence>
<dbReference type="InterPro" id="IPR005202">
    <property type="entry name" value="TF_GRAS"/>
</dbReference>
<evidence type="ECO:0000313" key="5">
    <source>
        <dbReference type="EMBL" id="GMH30587.1"/>
    </source>
</evidence>
<organism evidence="5 6">
    <name type="scientific">Nepenthes gracilis</name>
    <name type="common">Slender pitcher plant</name>
    <dbReference type="NCBI Taxonomy" id="150966"/>
    <lineage>
        <taxon>Eukaryota</taxon>
        <taxon>Viridiplantae</taxon>
        <taxon>Streptophyta</taxon>
        <taxon>Embryophyta</taxon>
        <taxon>Tracheophyta</taxon>
        <taxon>Spermatophyta</taxon>
        <taxon>Magnoliopsida</taxon>
        <taxon>eudicotyledons</taxon>
        <taxon>Gunneridae</taxon>
        <taxon>Pentapetalae</taxon>
        <taxon>Caryophyllales</taxon>
        <taxon>Nepenthaceae</taxon>
        <taxon>Nepenthes</taxon>
    </lineage>
</organism>
<protein>
    <submittedName>
        <fullName evidence="5">Uncharacterized protein</fullName>
    </submittedName>
</protein>
<name>A0AAD3TKU4_NEPGR</name>
<feature type="region of interest" description="VHIID" evidence="3">
    <location>
        <begin position="443"/>
        <end position="508"/>
    </location>
</feature>
<comment type="similarity">
    <text evidence="3">Belongs to the GRAS family.</text>
</comment>
<keyword evidence="2" id="KW-0804">Transcription</keyword>
<gene>
    <name evidence="5" type="ORF">Nepgr_032430</name>
</gene>
<feature type="short sequence motif" description="VHIID" evidence="3">
    <location>
        <begin position="474"/>
        <end position="478"/>
    </location>
</feature>
<comment type="caution">
    <text evidence="5">The sequence shown here is derived from an EMBL/GenBank/DDBJ whole genome shotgun (WGS) entry which is preliminary data.</text>
</comment>
<dbReference type="PROSITE" id="PS50985">
    <property type="entry name" value="GRAS"/>
    <property type="match status" value="1"/>
</dbReference>
<dbReference type="Proteomes" id="UP001279734">
    <property type="component" value="Unassembled WGS sequence"/>
</dbReference>
<proteinExistence type="inferred from homology"/>